<organism evidence="10 11">
    <name type="scientific">Hondaea fermentalgiana</name>
    <dbReference type="NCBI Taxonomy" id="2315210"/>
    <lineage>
        <taxon>Eukaryota</taxon>
        <taxon>Sar</taxon>
        <taxon>Stramenopiles</taxon>
        <taxon>Bigyra</taxon>
        <taxon>Labyrinthulomycetes</taxon>
        <taxon>Thraustochytrida</taxon>
        <taxon>Thraustochytriidae</taxon>
        <taxon>Hondaea</taxon>
    </lineage>
</organism>
<feature type="region of interest" description="Disordered" evidence="8">
    <location>
        <begin position="1039"/>
        <end position="1071"/>
    </location>
</feature>
<comment type="subcellular location">
    <subcellularLocation>
        <location evidence="1 7">Nucleus</location>
    </subcellularLocation>
</comment>
<feature type="domain" description="Mediator complex subunit MED14 N-terminal" evidence="9">
    <location>
        <begin position="8"/>
        <end position="198"/>
    </location>
</feature>
<dbReference type="OrthoDB" id="205099at2759"/>
<comment type="caution">
    <text evidence="10">The sequence shown here is derived from an EMBL/GenBank/DDBJ whole genome shotgun (WGS) entry which is preliminary data.</text>
</comment>
<feature type="compositionally biased region" description="Gly residues" evidence="8">
    <location>
        <begin position="1057"/>
        <end position="1071"/>
    </location>
</feature>
<dbReference type="PANTHER" id="PTHR12809">
    <property type="entry name" value="MEDIATOR COMPLEX SUBUNIT"/>
    <property type="match status" value="1"/>
</dbReference>
<comment type="function">
    <text evidence="7">Component of the Mediator complex, a coactivator involved in the regulated transcription of nearly all RNA polymerase II-dependent genes. Mediator functions as a bridge to convey information from gene-specific regulatory proteins to the basal RNA polymerase II transcription machinery. Mediator is recruited to promoters by direct interactions with regulatory proteins and serves as a scaffold for the assembly of a functional preinitiation complex with RNA polymerase II and the general transcription factors.</text>
</comment>
<keyword evidence="11" id="KW-1185">Reference proteome</keyword>
<evidence type="ECO:0000256" key="7">
    <source>
        <dbReference type="RuleBase" id="RU365082"/>
    </source>
</evidence>
<accession>A0A2R5G561</accession>
<dbReference type="GO" id="GO:0016592">
    <property type="term" value="C:mediator complex"/>
    <property type="evidence" value="ECO:0007669"/>
    <property type="project" value="UniProtKB-UniRule"/>
</dbReference>
<evidence type="ECO:0000259" key="9">
    <source>
        <dbReference type="Pfam" id="PF08638"/>
    </source>
</evidence>
<keyword evidence="5 7" id="KW-0804">Transcription</keyword>
<keyword evidence="6 7" id="KW-0539">Nucleus</keyword>
<evidence type="ECO:0000313" key="11">
    <source>
        <dbReference type="Proteomes" id="UP000241890"/>
    </source>
</evidence>
<evidence type="ECO:0000256" key="4">
    <source>
        <dbReference type="ARBA" id="ARBA00023159"/>
    </source>
</evidence>
<reference evidence="10 11" key="1">
    <citation type="submission" date="2017-12" db="EMBL/GenBank/DDBJ databases">
        <title>Sequencing, de novo assembly and annotation of complete genome of a new Thraustochytrid species, strain FCC1311.</title>
        <authorList>
            <person name="Sedici K."/>
            <person name="Godart F."/>
            <person name="Aiese Cigliano R."/>
            <person name="Sanseverino W."/>
            <person name="Barakat M."/>
            <person name="Ortet P."/>
            <person name="Marechal E."/>
            <person name="Cagnac O."/>
            <person name="Amato A."/>
        </authorList>
    </citation>
    <scope>NUCLEOTIDE SEQUENCE [LARGE SCALE GENOMIC DNA]</scope>
</reference>
<feature type="compositionally biased region" description="Acidic residues" evidence="8">
    <location>
        <begin position="246"/>
        <end position="265"/>
    </location>
</feature>
<dbReference type="AlphaFoldDB" id="A0A2R5G561"/>
<dbReference type="InterPro" id="IPR055122">
    <property type="entry name" value="Med14_N"/>
</dbReference>
<feature type="region of interest" description="Disordered" evidence="8">
    <location>
        <begin position="696"/>
        <end position="722"/>
    </location>
</feature>
<gene>
    <name evidence="10" type="ORF">FCC1311_023922</name>
</gene>
<comment type="similarity">
    <text evidence="2 7">Belongs to the Mediator complex subunit 14 family.</text>
</comment>
<dbReference type="InParanoid" id="A0A2R5G561"/>
<name>A0A2R5G561_9STRA</name>
<sequence length="1158" mass="124476">MDANPRVAVGDIVRRVCLTAHEDLETMSRAVAALDDNDRKNAIRKYLKNVRHRFIKLLVLIKWACESGRFVDDLLALQQDFGMNEVRVFESVAALRRSGIVLHTARAPVYDVANAVDVLSSGTYLRLPRAIAKLSGNPRLDDRLPEMNESETLRKLEQYILERLLHQKAPPQFTTFRIDHGTLVCRVEHEFEVVLTLSGAALDSPWVVLSVAILVAGDASTSNISSSEDVERAARKDSAKQSGTGADEDDADDAVVAMLDDDGSDASDKGKGQGASATKKKRKRVDERDASSAFRPKKAAVLYLLRVLQQRLLSTKTPLKDVYEVVHTFCASVSIKMLEAQARELTENHWKFGKLLVKGSPQGTSLELQHWDNSCTLRICFDASQREGQLFVELDPPIDTSVTRSSIAAALVADAHTLPRRQLQVPGPQGADGEDALSTSPAAHAGSLVDGLCPSALNVEKVLLLGALAHAESRLNQIGLAVDELLFELETSASLARIERPTWALSQFRNTPSIVTQANEVALHIGLPVERTLEVTVEMRSGELLLSLLRKAKGAGGYRSARRWGASTDLLLLSAVERQIAKENVAKAASGIVRALFLLSVHAILESVELACEELQLPTSRCMPFILEVDPEQGAGQMQRRQAFSREDRRGAASSSPPCIFIRLSAVNDHEYYLCVGGRGISKALFSGISDSDAVSASSSAGPNGVRAEAGVRNGTGPAADASSSSQLEWLVVGGPARKPGQSVCVKRSALLRAGPLPGMTENFSSDATVRATLEAARARALSHVTTMQTTFLSRSLRCPTRRVAPNTIAMRPSRLISAAFGDKAELCIQLEPGDVLHLDVRAAPATPALPFGKPPALLAMAAAEREAQYVSAPADDDTVRLRLRYVRAPAMTTAMKAIGPAGSNVDTSVAAMHEILARAMLMLQGGHADGCVRFGQEPTAPAAKVMYAGPDGVAVHASHEGLTVDALVTFAEGAFSVTLLGGLSLPWVHEIVTLLNVHIRPDLLHVDWDAVQQVARQVLASLAFGLPTVKPIREALTSKPDKLLGSQPETPLPGSTPGGTPGPGGRTGGKFGLSMRIMSQKASANQGARIVTLLPLSHLRMRLFVGEIHRVDLTLTVEGVKFNSLYANNAIKEDVIVPYNQFSRKLKSCLSTVLGAS</sequence>
<evidence type="ECO:0000313" key="10">
    <source>
        <dbReference type="EMBL" id="GBG26172.1"/>
    </source>
</evidence>
<evidence type="ECO:0000256" key="3">
    <source>
        <dbReference type="ARBA" id="ARBA00023015"/>
    </source>
</evidence>
<feature type="region of interest" description="Disordered" evidence="8">
    <location>
        <begin position="634"/>
        <end position="655"/>
    </location>
</feature>
<dbReference type="InterPro" id="IPR013947">
    <property type="entry name" value="Mediator_Med14"/>
</dbReference>
<evidence type="ECO:0000256" key="5">
    <source>
        <dbReference type="ARBA" id="ARBA00023163"/>
    </source>
</evidence>
<feature type="compositionally biased region" description="Basic and acidic residues" evidence="8">
    <location>
        <begin position="229"/>
        <end position="239"/>
    </location>
</feature>
<dbReference type="GO" id="GO:0006357">
    <property type="term" value="P:regulation of transcription by RNA polymerase II"/>
    <property type="evidence" value="ECO:0007669"/>
    <property type="project" value="InterPro"/>
</dbReference>
<feature type="region of interest" description="Disordered" evidence="8">
    <location>
        <begin position="225"/>
        <end position="291"/>
    </location>
</feature>
<dbReference type="PANTHER" id="PTHR12809:SF2">
    <property type="entry name" value="MEDIATOR OF RNA POLYMERASE II TRANSCRIPTION SUBUNIT 14"/>
    <property type="match status" value="1"/>
</dbReference>
<keyword evidence="3 7" id="KW-0805">Transcription regulation</keyword>
<protein>
    <recommendedName>
        <fullName evidence="7">Mediator of RNA polymerase II transcription subunit 14</fullName>
    </recommendedName>
    <alternativeName>
        <fullName evidence="7">Mediator complex subunit 14</fullName>
    </alternativeName>
</protein>
<evidence type="ECO:0000256" key="2">
    <source>
        <dbReference type="ARBA" id="ARBA00007813"/>
    </source>
</evidence>
<evidence type="ECO:0000256" key="6">
    <source>
        <dbReference type="ARBA" id="ARBA00023242"/>
    </source>
</evidence>
<dbReference type="Proteomes" id="UP000241890">
    <property type="component" value="Unassembled WGS sequence"/>
</dbReference>
<proteinExistence type="inferred from homology"/>
<comment type="subunit">
    <text evidence="7">Component of the Mediator complex.</text>
</comment>
<keyword evidence="4 7" id="KW-0010">Activator</keyword>
<evidence type="ECO:0000256" key="1">
    <source>
        <dbReference type="ARBA" id="ARBA00004123"/>
    </source>
</evidence>
<dbReference type="GO" id="GO:0070847">
    <property type="term" value="C:core mediator complex"/>
    <property type="evidence" value="ECO:0007669"/>
    <property type="project" value="TreeGrafter"/>
</dbReference>
<dbReference type="GO" id="GO:0003712">
    <property type="term" value="F:transcription coregulator activity"/>
    <property type="evidence" value="ECO:0007669"/>
    <property type="project" value="UniProtKB-UniRule"/>
</dbReference>
<dbReference type="EMBL" id="BEYU01000019">
    <property type="protein sequence ID" value="GBG26172.1"/>
    <property type="molecule type" value="Genomic_DNA"/>
</dbReference>
<dbReference type="Pfam" id="PF08638">
    <property type="entry name" value="Med14"/>
    <property type="match status" value="1"/>
</dbReference>
<evidence type="ECO:0000256" key="8">
    <source>
        <dbReference type="SAM" id="MobiDB-lite"/>
    </source>
</evidence>